<dbReference type="PANTHER" id="PTHR15316:SF1">
    <property type="entry name" value="SPLICING FACTOR 3A SUBUNIT 1"/>
    <property type="match status" value="1"/>
</dbReference>
<feature type="compositionally biased region" description="Low complexity" evidence="7">
    <location>
        <begin position="1"/>
        <end position="14"/>
    </location>
</feature>
<proteinExistence type="predicted"/>
<reference evidence="9 10" key="1">
    <citation type="submission" date="2016-07" db="EMBL/GenBank/DDBJ databases">
        <title>Pervasive Adenine N6-methylation of Active Genes in Fungi.</title>
        <authorList>
            <consortium name="DOE Joint Genome Institute"/>
            <person name="Mondo S.J."/>
            <person name="Dannebaum R.O."/>
            <person name="Kuo R.C."/>
            <person name="Labutti K."/>
            <person name="Haridas S."/>
            <person name="Kuo A."/>
            <person name="Salamov A."/>
            <person name="Ahrendt S.R."/>
            <person name="Lipzen A."/>
            <person name="Sullivan W."/>
            <person name="Andreopoulos W.B."/>
            <person name="Clum A."/>
            <person name="Lindquist E."/>
            <person name="Daum C."/>
            <person name="Ramamoorthy G.K."/>
            <person name="Gryganskyi A."/>
            <person name="Culley D."/>
            <person name="Magnuson J.K."/>
            <person name="James T.Y."/>
            <person name="O'Malley M.A."/>
            <person name="Stajich J.E."/>
            <person name="Spatafora J.W."/>
            <person name="Visel A."/>
            <person name="Grigoriev I.V."/>
        </authorList>
    </citation>
    <scope>NUCLEOTIDE SEQUENCE [LARGE SCALE GENOMIC DNA]</scope>
    <source>
        <strain evidence="9 10">62-1032</strain>
    </source>
</reference>
<dbReference type="FunFam" id="1.10.10.790:FF:000002">
    <property type="entry name" value="Splicing factor 3A subunit 1"/>
    <property type="match status" value="1"/>
</dbReference>
<evidence type="ECO:0000256" key="1">
    <source>
        <dbReference type="ARBA" id="ARBA00004123"/>
    </source>
</evidence>
<dbReference type="InterPro" id="IPR035967">
    <property type="entry name" value="SWAP/Surp_sf"/>
</dbReference>
<comment type="caution">
    <text evidence="9">The sequence shown here is derived from an EMBL/GenBank/DDBJ whole genome shotgun (WGS) entry which is preliminary data.</text>
</comment>
<dbReference type="Pfam" id="PF01805">
    <property type="entry name" value="Surp"/>
    <property type="match status" value="2"/>
</dbReference>
<dbReference type="GO" id="GO:0071004">
    <property type="term" value="C:U2-type prespliceosome"/>
    <property type="evidence" value="ECO:0007669"/>
    <property type="project" value="TreeGrafter"/>
</dbReference>
<dbReference type="AlphaFoldDB" id="A0A1Y2C2B9"/>
<dbReference type="STRING" id="106004.A0A1Y2C2B9"/>
<gene>
    <name evidence="9" type="ORF">BCR35DRAFT_311373</name>
</gene>
<keyword evidence="10" id="KW-1185">Reference proteome</keyword>
<feature type="domain" description="SURP motif" evidence="8">
    <location>
        <begin position="140"/>
        <end position="182"/>
    </location>
</feature>
<dbReference type="InterPro" id="IPR022030">
    <property type="entry name" value="SF3A1_dom"/>
</dbReference>
<dbReference type="SMART" id="SM00648">
    <property type="entry name" value="SWAP"/>
    <property type="match status" value="2"/>
</dbReference>
<dbReference type="PANTHER" id="PTHR15316">
    <property type="entry name" value="SPLICEOSOME ASSOCIATED PROTEIN 114/SWAP SPLICING FACTOR-RELATED"/>
    <property type="match status" value="1"/>
</dbReference>
<keyword evidence="2" id="KW-0507">mRNA processing</keyword>
<sequence length="535" mass="59054">MSTPTPATAPAAPAVEAPNGEQNMILPPPAIRAIVDKTAAFVAKSPNAALFEDKIRAREKSDSRFAFLNAADAYHPYYQQRLDAFRAGEVPEAKPDQNGAGEGAEGAQGAEESDGRPKEPPALEFLVESPPPMNAVDLDILRLTALFTARSGRRFTSELASRENRNYQFDFLRPSHSLFGYFNRLTEQYTKILIPSKEAQARLERRSGGPPTTDEDRTANGRREVLKDAKERAEWERWESSRRKEFEDAQEADRIAFAEIDWQDFVVVSTVEFTEGDEAGLVELPPPMSISEVENMTLAQKKMAAMIMEGREEEVAEAERERERGEEAEMDMDDDDDDAPAADQQAKLEQERQRVVQAAATDSSAPMKIRKDYIPKAKRPAQAAQAYTTFGDQQVPVEEFAEHVRIELLDPRWKEEKRQSEANRSAANLLPGGTDVASSMRALAAHRPDIFSAGGDEEAKKRQADALAKSKAREVGVWDGHTATKDAITNRYQAGANFDEQIEALHRAKGLLGPEDGQEPKIGPSAPAPTPAPAA</sequence>
<dbReference type="Proteomes" id="UP000193467">
    <property type="component" value="Unassembled WGS sequence"/>
</dbReference>
<keyword evidence="4" id="KW-0677">Repeat</keyword>
<dbReference type="GO" id="GO:0003723">
    <property type="term" value="F:RNA binding"/>
    <property type="evidence" value="ECO:0007669"/>
    <property type="project" value="InterPro"/>
</dbReference>
<evidence type="ECO:0000256" key="7">
    <source>
        <dbReference type="SAM" id="MobiDB-lite"/>
    </source>
</evidence>
<dbReference type="InterPro" id="IPR000061">
    <property type="entry name" value="Surp"/>
</dbReference>
<evidence type="ECO:0000259" key="8">
    <source>
        <dbReference type="PROSITE" id="PS50128"/>
    </source>
</evidence>
<feature type="region of interest" description="Disordered" evidence="7">
    <location>
        <begin position="91"/>
        <end position="124"/>
    </location>
</feature>
<dbReference type="InParanoid" id="A0A1Y2C2B9"/>
<dbReference type="FunCoup" id="A0A1Y2C2B9">
    <property type="interactions" value="705"/>
</dbReference>
<evidence type="ECO:0000256" key="3">
    <source>
        <dbReference type="ARBA" id="ARBA00022728"/>
    </source>
</evidence>
<feature type="region of interest" description="Disordered" evidence="7">
    <location>
        <begin position="511"/>
        <end position="535"/>
    </location>
</feature>
<evidence type="ECO:0000313" key="10">
    <source>
        <dbReference type="Proteomes" id="UP000193467"/>
    </source>
</evidence>
<dbReference type="GO" id="GO:0005686">
    <property type="term" value="C:U2 snRNP"/>
    <property type="evidence" value="ECO:0007669"/>
    <property type="project" value="TreeGrafter"/>
</dbReference>
<feature type="region of interest" description="Disordered" evidence="7">
    <location>
        <begin position="414"/>
        <end position="433"/>
    </location>
</feature>
<keyword evidence="5" id="KW-0508">mRNA splicing</keyword>
<evidence type="ECO:0000256" key="5">
    <source>
        <dbReference type="ARBA" id="ARBA00023187"/>
    </source>
</evidence>
<dbReference type="GO" id="GO:0045292">
    <property type="term" value="P:mRNA cis splicing, via spliceosome"/>
    <property type="evidence" value="ECO:0007669"/>
    <property type="project" value="InterPro"/>
</dbReference>
<evidence type="ECO:0000256" key="4">
    <source>
        <dbReference type="ARBA" id="ARBA00022737"/>
    </source>
</evidence>
<organism evidence="9 10">
    <name type="scientific">Leucosporidium creatinivorum</name>
    <dbReference type="NCBI Taxonomy" id="106004"/>
    <lineage>
        <taxon>Eukaryota</taxon>
        <taxon>Fungi</taxon>
        <taxon>Dikarya</taxon>
        <taxon>Basidiomycota</taxon>
        <taxon>Pucciniomycotina</taxon>
        <taxon>Microbotryomycetes</taxon>
        <taxon>Leucosporidiales</taxon>
        <taxon>Leucosporidium</taxon>
    </lineage>
</organism>
<dbReference type="GO" id="GO:0000381">
    <property type="term" value="P:regulation of alternative mRNA splicing, via spliceosome"/>
    <property type="evidence" value="ECO:0007669"/>
    <property type="project" value="TreeGrafter"/>
</dbReference>
<feature type="compositionally biased region" description="Acidic residues" evidence="7">
    <location>
        <begin position="328"/>
        <end position="340"/>
    </location>
</feature>
<dbReference type="Gene3D" id="1.10.10.790">
    <property type="entry name" value="Surp module"/>
    <property type="match status" value="2"/>
</dbReference>
<feature type="compositionally biased region" description="Basic and acidic residues" evidence="7">
    <location>
        <begin position="317"/>
        <end position="327"/>
    </location>
</feature>
<keyword evidence="6" id="KW-0539">Nucleus</keyword>
<feature type="region of interest" description="Disordered" evidence="7">
    <location>
        <begin position="200"/>
        <end position="220"/>
    </location>
</feature>
<feature type="region of interest" description="Disordered" evidence="7">
    <location>
        <begin position="1"/>
        <end position="23"/>
    </location>
</feature>
<dbReference type="Pfam" id="PF12230">
    <property type="entry name" value="PRP21_like_P"/>
    <property type="match status" value="1"/>
</dbReference>
<evidence type="ECO:0000313" key="9">
    <source>
        <dbReference type="EMBL" id="ORY41192.1"/>
    </source>
</evidence>
<name>A0A1Y2C2B9_9BASI</name>
<evidence type="ECO:0000256" key="6">
    <source>
        <dbReference type="ARBA" id="ARBA00023242"/>
    </source>
</evidence>
<feature type="compositionally biased region" description="Pro residues" evidence="7">
    <location>
        <begin position="526"/>
        <end position="535"/>
    </location>
</feature>
<dbReference type="PROSITE" id="PS50128">
    <property type="entry name" value="SURP"/>
    <property type="match status" value="2"/>
</dbReference>
<evidence type="ECO:0000256" key="2">
    <source>
        <dbReference type="ARBA" id="ARBA00022664"/>
    </source>
</evidence>
<dbReference type="FunFam" id="1.10.10.790:FF:000001">
    <property type="entry name" value="Splicing factor 3a, subunit 1"/>
    <property type="match status" value="1"/>
</dbReference>
<feature type="non-terminal residue" evidence="9">
    <location>
        <position position="535"/>
    </location>
</feature>
<dbReference type="GO" id="GO:0071013">
    <property type="term" value="C:catalytic step 2 spliceosome"/>
    <property type="evidence" value="ECO:0007669"/>
    <property type="project" value="TreeGrafter"/>
</dbReference>
<protein>
    <submittedName>
        <fullName evidence="9">Pre-mRNA splicing factor PRP21 like protein-domain-containing protein</fullName>
    </submittedName>
</protein>
<feature type="domain" description="SURP motif" evidence="8">
    <location>
        <begin position="34"/>
        <end position="78"/>
    </location>
</feature>
<dbReference type="EMBL" id="MCGR01000137">
    <property type="protein sequence ID" value="ORY41192.1"/>
    <property type="molecule type" value="Genomic_DNA"/>
</dbReference>
<dbReference type="SUPFAM" id="SSF109905">
    <property type="entry name" value="Surp module (SWAP domain)"/>
    <property type="match status" value="2"/>
</dbReference>
<comment type="subcellular location">
    <subcellularLocation>
        <location evidence="1">Nucleus</location>
    </subcellularLocation>
</comment>
<feature type="region of interest" description="Disordered" evidence="7">
    <location>
        <begin position="313"/>
        <end position="348"/>
    </location>
</feature>
<keyword evidence="3" id="KW-0747">Spliceosome</keyword>
<dbReference type="OrthoDB" id="447637at2759"/>
<dbReference type="InterPro" id="IPR045146">
    <property type="entry name" value="SF3A1"/>
</dbReference>
<accession>A0A1Y2C2B9</accession>